<sequence length="517" mass="54140">MKRTRLWTSFARQVEARPDATALVTRSRRVSYGELARLVADASARLDRLDTAGGEPIAVPATKTPGTIALVLACLRAGLAVVLPPATLPAVTRQRLLARAGCRHVLGAEDADHAGAAPDPVPFAAPAAPGAGEDVAFVLTTSGSTGVPKLVPLSAGAVERFVDWAAARFELGPGACVLNYAPLNFDLCFLDVWATLHHGGQVVLVDPDAATNGRHLLDVVDDHAVTVVQAVPMAHQLLADAADAAGAAGEPARRLTSVRHVLFTGDHMPARCLARLPAVYPGARFYNLYGCTETNDSFLHEVDPQALPPGGIPIGSPLPGVEAVVLDADGAVVSGPGRGELVVATPFQSAGYLGADPAAPGPFVDAPAGRPPGTATRFYRTGDIVRRDPTGLLYLEGRNDFQVKVRGTRVNTAVVEQVLLDHEEIAEAVVLAVPDPVAGHLLHAVLRRVPGASVNTLTLRGHCARQLPTAAIPATFRLTEEPLPRTTTGKPDRQSLGPLPTPSRPGTTTPTRKETVR</sequence>
<comment type="caution">
    <text evidence="4">The sequence shown here is derived from an EMBL/GenBank/DDBJ whole genome shotgun (WGS) entry which is preliminary data.</text>
</comment>
<reference evidence="5" key="1">
    <citation type="submission" date="2019-10" db="EMBL/GenBank/DDBJ databases">
        <title>Streptomyces sp. nov., a novel actinobacterium isolated from alkaline environment.</title>
        <authorList>
            <person name="Golinska P."/>
        </authorList>
    </citation>
    <scope>NUCLEOTIDE SEQUENCE [LARGE SCALE GENOMIC DNA]</scope>
    <source>
        <strain evidence="5">DSM 42118</strain>
    </source>
</reference>
<protein>
    <submittedName>
        <fullName evidence="4">AMP-binding protein</fullName>
    </submittedName>
</protein>
<dbReference type="GO" id="GO:0031177">
    <property type="term" value="F:phosphopantetheine binding"/>
    <property type="evidence" value="ECO:0007669"/>
    <property type="project" value="TreeGrafter"/>
</dbReference>
<feature type="domain" description="AMP-binding enzyme C-terminal" evidence="3">
    <location>
        <begin position="415"/>
        <end position="490"/>
    </location>
</feature>
<dbReference type="EMBL" id="VKHT01000015">
    <property type="protein sequence ID" value="MBB0242728.1"/>
    <property type="molecule type" value="Genomic_DNA"/>
</dbReference>
<dbReference type="AlphaFoldDB" id="A0A7W3XZV0"/>
<dbReference type="GO" id="GO:0043041">
    <property type="term" value="P:amino acid activation for nonribosomal peptide biosynthetic process"/>
    <property type="evidence" value="ECO:0007669"/>
    <property type="project" value="TreeGrafter"/>
</dbReference>
<evidence type="ECO:0000259" key="2">
    <source>
        <dbReference type="Pfam" id="PF00501"/>
    </source>
</evidence>
<accession>A0A7W3XZV0</accession>
<proteinExistence type="predicted"/>
<feature type="domain" description="AMP-dependent synthetase/ligase" evidence="2">
    <location>
        <begin position="10"/>
        <end position="353"/>
    </location>
</feature>
<dbReference type="GO" id="GO:0044550">
    <property type="term" value="P:secondary metabolite biosynthetic process"/>
    <property type="evidence" value="ECO:0007669"/>
    <property type="project" value="TreeGrafter"/>
</dbReference>
<dbReference type="GO" id="GO:0005737">
    <property type="term" value="C:cytoplasm"/>
    <property type="evidence" value="ECO:0007669"/>
    <property type="project" value="TreeGrafter"/>
</dbReference>
<dbReference type="InterPro" id="IPR045851">
    <property type="entry name" value="AMP-bd_C_sf"/>
</dbReference>
<evidence type="ECO:0000313" key="5">
    <source>
        <dbReference type="Proteomes" id="UP000538929"/>
    </source>
</evidence>
<evidence type="ECO:0000256" key="1">
    <source>
        <dbReference type="SAM" id="MobiDB-lite"/>
    </source>
</evidence>
<dbReference type="Pfam" id="PF13193">
    <property type="entry name" value="AMP-binding_C"/>
    <property type="match status" value="1"/>
</dbReference>
<gene>
    <name evidence="4" type="ORF">FNQ90_01040</name>
</gene>
<dbReference type="SUPFAM" id="SSF56801">
    <property type="entry name" value="Acetyl-CoA synthetase-like"/>
    <property type="match status" value="1"/>
</dbReference>
<dbReference type="InterPro" id="IPR025110">
    <property type="entry name" value="AMP-bd_C"/>
</dbReference>
<dbReference type="RefSeq" id="WP_182604522.1">
    <property type="nucleotide sequence ID" value="NZ_VKHT01000015.1"/>
</dbReference>
<dbReference type="PANTHER" id="PTHR45527">
    <property type="entry name" value="NONRIBOSOMAL PEPTIDE SYNTHETASE"/>
    <property type="match status" value="1"/>
</dbReference>
<keyword evidence="5" id="KW-1185">Reference proteome</keyword>
<dbReference type="PROSITE" id="PS00455">
    <property type="entry name" value="AMP_BINDING"/>
    <property type="match status" value="1"/>
</dbReference>
<evidence type="ECO:0000313" key="4">
    <source>
        <dbReference type="EMBL" id="MBB0242728.1"/>
    </source>
</evidence>
<dbReference type="PANTHER" id="PTHR45527:SF1">
    <property type="entry name" value="FATTY ACID SYNTHASE"/>
    <property type="match status" value="1"/>
</dbReference>
<dbReference type="Gene3D" id="3.30.300.30">
    <property type="match status" value="1"/>
</dbReference>
<feature type="region of interest" description="Disordered" evidence="1">
    <location>
        <begin position="475"/>
        <end position="517"/>
    </location>
</feature>
<dbReference type="InterPro" id="IPR020845">
    <property type="entry name" value="AMP-binding_CS"/>
</dbReference>
<name>A0A7W3XZV0_9ACTN</name>
<dbReference type="Proteomes" id="UP000538929">
    <property type="component" value="Unassembled WGS sequence"/>
</dbReference>
<dbReference type="Gene3D" id="3.40.50.12780">
    <property type="entry name" value="N-terminal domain of ligase-like"/>
    <property type="match status" value="1"/>
</dbReference>
<organism evidence="4 5">
    <name type="scientific">Streptomyces alkaliphilus</name>
    <dbReference type="NCBI Taxonomy" id="1472722"/>
    <lineage>
        <taxon>Bacteria</taxon>
        <taxon>Bacillati</taxon>
        <taxon>Actinomycetota</taxon>
        <taxon>Actinomycetes</taxon>
        <taxon>Kitasatosporales</taxon>
        <taxon>Streptomycetaceae</taxon>
        <taxon>Streptomyces</taxon>
    </lineage>
</organism>
<dbReference type="InterPro" id="IPR000873">
    <property type="entry name" value="AMP-dep_synth/lig_dom"/>
</dbReference>
<dbReference type="InterPro" id="IPR042099">
    <property type="entry name" value="ANL_N_sf"/>
</dbReference>
<dbReference type="Pfam" id="PF00501">
    <property type="entry name" value="AMP-binding"/>
    <property type="match status" value="1"/>
</dbReference>
<evidence type="ECO:0000259" key="3">
    <source>
        <dbReference type="Pfam" id="PF13193"/>
    </source>
</evidence>